<evidence type="ECO:0000256" key="1">
    <source>
        <dbReference type="SAM" id="MobiDB-lite"/>
    </source>
</evidence>
<keyword evidence="3" id="KW-1185">Reference proteome</keyword>
<feature type="region of interest" description="Disordered" evidence="1">
    <location>
        <begin position="236"/>
        <end position="267"/>
    </location>
</feature>
<dbReference type="AlphaFoldDB" id="A0AA39ZXK9"/>
<dbReference type="Proteomes" id="UP001172102">
    <property type="component" value="Unassembled WGS sequence"/>
</dbReference>
<reference evidence="2" key="1">
    <citation type="submission" date="2023-06" db="EMBL/GenBank/DDBJ databases">
        <title>Genome-scale phylogeny and comparative genomics of the fungal order Sordariales.</title>
        <authorList>
            <consortium name="Lawrence Berkeley National Laboratory"/>
            <person name="Hensen N."/>
            <person name="Bonometti L."/>
            <person name="Westerberg I."/>
            <person name="Brannstrom I.O."/>
            <person name="Guillou S."/>
            <person name="Cros-Aarteil S."/>
            <person name="Calhoun S."/>
            <person name="Haridas S."/>
            <person name="Kuo A."/>
            <person name="Mondo S."/>
            <person name="Pangilinan J."/>
            <person name="Riley R."/>
            <person name="Labutti K."/>
            <person name="Andreopoulos B."/>
            <person name="Lipzen A."/>
            <person name="Chen C."/>
            <person name="Yanf M."/>
            <person name="Daum C."/>
            <person name="Ng V."/>
            <person name="Clum A."/>
            <person name="Steindorff A."/>
            <person name="Ohm R."/>
            <person name="Martin F."/>
            <person name="Silar P."/>
            <person name="Natvig D."/>
            <person name="Lalanne C."/>
            <person name="Gautier V."/>
            <person name="Ament-Velasquez S.L."/>
            <person name="Kruys A."/>
            <person name="Hutchinson M.I."/>
            <person name="Powell A.J."/>
            <person name="Barry K."/>
            <person name="Miller A.N."/>
            <person name="Grigoriev I.V."/>
            <person name="Debuchy R."/>
            <person name="Gladieux P."/>
            <person name="Thoren M.H."/>
            <person name="Johannesson H."/>
        </authorList>
    </citation>
    <scope>NUCLEOTIDE SEQUENCE</scope>
    <source>
        <strain evidence="2">SMH4607-1</strain>
    </source>
</reference>
<dbReference type="EMBL" id="JAUKUA010000007">
    <property type="protein sequence ID" value="KAK0705512.1"/>
    <property type="molecule type" value="Genomic_DNA"/>
</dbReference>
<evidence type="ECO:0000313" key="3">
    <source>
        <dbReference type="Proteomes" id="UP001172102"/>
    </source>
</evidence>
<evidence type="ECO:0000313" key="2">
    <source>
        <dbReference type="EMBL" id="KAK0705512.1"/>
    </source>
</evidence>
<feature type="region of interest" description="Disordered" evidence="1">
    <location>
        <begin position="96"/>
        <end position="121"/>
    </location>
</feature>
<sequence>MTFHVKSELCPRCRLESPAPPCGRVPQSIDQLKVAIYLHSLDSFFDIDKGSAAFTWSTPNATIPYPTGPGYSKSGCSHHESLTSAAASCSGSATRSCSANAKRPRPRKPSGSAILTKGSRGLASISTQSRTTSHVFSGSMWSASLRRVQPLWNAIDCPAIYVRLGGPRKGRRGRRLPLRSLKVGSPGGHYSGHWGQLLAPHYQQIYRMQNPSRSLDRGSQILTQMLGLSRVRAQVSAASGATRTPGPRMESGTPDLTAPSLEFGEFG</sequence>
<proteinExistence type="predicted"/>
<accession>A0AA39ZXK9</accession>
<gene>
    <name evidence="2" type="ORF">B0H67DRAFT_385481</name>
</gene>
<name>A0AA39ZXK9_9PEZI</name>
<organism evidence="2 3">
    <name type="scientific">Lasiosphaeris hirsuta</name>
    <dbReference type="NCBI Taxonomy" id="260670"/>
    <lineage>
        <taxon>Eukaryota</taxon>
        <taxon>Fungi</taxon>
        <taxon>Dikarya</taxon>
        <taxon>Ascomycota</taxon>
        <taxon>Pezizomycotina</taxon>
        <taxon>Sordariomycetes</taxon>
        <taxon>Sordariomycetidae</taxon>
        <taxon>Sordariales</taxon>
        <taxon>Lasiosphaeriaceae</taxon>
        <taxon>Lasiosphaeris</taxon>
    </lineage>
</organism>
<comment type="caution">
    <text evidence="2">The sequence shown here is derived from an EMBL/GenBank/DDBJ whole genome shotgun (WGS) entry which is preliminary data.</text>
</comment>
<protein>
    <submittedName>
        <fullName evidence="2">Uncharacterized protein</fullName>
    </submittedName>
</protein>